<keyword evidence="1" id="KW-0472">Membrane</keyword>
<gene>
    <name evidence="2" type="ORF">ENS56_14175</name>
</gene>
<keyword evidence="1" id="KW-0812">Transmembrane</keyword>
<reference evidence="2" key="1">
    <citation type="journal article" date="2020" name="mSystems">
        <title>Genome- and Community-Level Interaction Insights into Carbon Utilization and Element Cycling Functions of Hydrothermarchaeota in Hydrothermal Sediment.</title>
        <authorList>
            <person name="Zhou Z."/>
            <person name="Liu Y."/>
            <person name="Xu W."/>
            <person name="Pan J."/>
            <person name="Luo Z.H."/>
            <person name="Li M."/>
        </authorList>
    </citation>
    <scope>NUCLEOTIDE SEQUENCE [LARGE SCALE GENOMIC DNA]</scope>
    <source>
        <strain evidence="2">SpSt-500</strain>
    </source>
</reference>
<evidence type="ECO:0000256" key="1">
    <source>
        <dbReference type="SAM" id="Phobius"/>
    </source>
</evidence>
<feature type="transmembrane region" description="Helical" evidence="1">
    <location>
        <begin position="6"/>
        <end position="27"/>
    </location>
</feature>
<dbReference type="AlphaFoldDB" id="A0A832G8E6"/>
<comment type="caution">
    <text evidence="2">The sequence shown here is derived from an EMBL/GenBank/DDBJ whole genome shotgun (WGS) entry which is preliminary data.</text>
</comment>
<keyword evidence="1" id="KW-1133">Transmembrane helix</keyword>
<name>A0A832G8E6_9BACT</name>
<proteinExistence type="predicted"/>
<evidence type="ECO:0000313" key="2">
    <source>
        <dbReference type="EMBL" id="HGT49180.1"/>
    </source>
</evidence>
<sequence>MGQQQLLLIVLGVIIVGIAVVAGILIFKQQSIENKRDIVTNEAHNIATLAIQYYKKAKLLGGGQYNYAGWDVPNDLKVTHNGSYTATVTPPDKVEIIGIGNELVSGSDSIKVKVTVTGTQIQTEILN</sequence>
<accession>A0A832G8E6</accession>
<organism evidence="2">
    <name type="scientific">Ignavibacterium album</name>
    <dbReference type="NCBI Taxonomy" id="591197"/>
    <lineage>
        <taxon>Bacteria</taxon>
        <taxon>Pseudomonadati</taxon>
        <taxon>Ignavibacteriota</taxon>
        <taxon>Ignavibacteria</taxon>
        <taxon>Ignavibacteriales</taxon>
        <taxon>Ignavibacteriaceae</taxon>
        <taxon>Ignavibacterium</taxon>
    </lineage>
</organism>
<dbReference type="EMBL" id="DSVI01000026">
    <property type="protein sequence ID" value="HGT49180.1"/>
    <property type="molecule type" value="Genomic_DNA"/>
</dbReference>
<protein>
    <submittedName>
        <fullName evidence="2">Uncharacterized protein</fullName>
    </submittedName>
</protein>